<evidence type="ECO:0000256" key="4">
    <source>
        <dbReference type="ARBA" id="ARBA00023157"/>
    </source>
</evidence>
<dbReference type="Proteomes" id="UP000241986">
    <property type="component" value="Unassembled WGS sequence"/>
</dbReference>
<keyword evidence="3" id="KW-0106">Calcium</keyword>
<evidence type="ECO:0000256" key="2">
    <source>
        <dbReference type="ARBA" id="ARBA00022734"/>
    </source>
</evidence>
<keyword evidence="1" id="KW-0479">Metal-binding</keyword>
<dbReference type="GO" id="GO:0070492">
    <property type="term" value="F:oligosaccharide binding"/>
    <property type="evidence" value="ECO:0007669"/>
    <property type="project" value="TreeGrafter"/>
</dbReference>
<name>A0A2T4MWB6_AERVE</name>
<accession>A0A2T4MWB6</accession>
<feature type="chain" id="PRO_5015414833" description="Fibrinogen C-terminal domain-containing protein" evidence="5">
    <location>
        <begin position="24"/>
        <end position="241"/>
    </location>
</feature>
<reference evidence="7 8" key="1">
    <citation type="submission" date="2018-03" db="EMBL/GenBank/DDBJ databases">
        <title>Aeromonas veronii whole genome sequencing and analysis.</title>
        <authorList>
            <person name="Xie H."/>
            <person name="Liu T."/>
            <person name="Wang K."/>
        </authorList>
    </citation>
    <scope>NUCLEOTIDE SEQUENCE [LARGE SCALE GENOMIC DNA]</scope>
    <source>
        <strain evidence="7 8">XH.VA.1</strain>
    </source>
</reference>
<evidence type="ECO:0000256" key="1">
    <source>
        <dbReference type="ARBA" id="ARBA00022723"/>
    </source>
</evidence>
<evidence type="ECO:0000256" key="3">
    <source>
        <dbReference type="ARBA" id="ARBA00022837"/>
    </source>
</evidence>
<feature type="signal peptide" evidence="5">
    <location>
        <begin position="1"/>
        <end position="23"/>
    </location>
</feature>
<keyword evidence="5" id="KW-0732">Signal</keyword>
<feature type="domain" description="Fibrinogen C-terminal" evidence="6">
    <location>
        <begin position="41"/>
        <end position="98"/>
    </location>
</feature>
<evidence type="ECO:0000313" key="8">
    <source>
        <dbReference type="Proteomes" id="UP000241986"/>
    </source>
</evidence>
<dbReference type="RefSeq" id="WP_107684512.1">
    <property type="nucleotide sequence ID" value="NZ_PZKL01000045.1"/>
</dbReference>
<dbReference type="InterPro" id="IPR036056">
    <property type="entry name" value="Fibrinogen-like_C"/>
</dbReference>
<dbReference type="GO" id="GO:0046872">
    <property type="term" value="F:metal ion binding"/>
    <property type="evidence" value="ECO:0007669"/>
    <property type="project" value="UniProtKB-KW"/>
</dbReference>
<dbReference type="PROSITE" id="PS51406">
    <property type="entry name" value="FIBRINOGEN_C_2"/>
    <property type="match status" value="1"/>
</dbReference>
<dbReference type="GO" id="GO:0005615">
    <property type="term" value="C:extracellular space"/>
    <property type="evidence" value="ECO:0007669"/>
    <property type="project" value="TreeGrafter"/>
</dbReference>
<evidence type="ECO:0000259" key="6">
    <source>
        <dbReference type="PROSITE" id="PS51406"/>
    </source>
</evidence>
<dbReference type="AlphaFoldDB" id="A0A2T4MWB6"/>
<keyword evidence="2" id="KW-0430">Lectin</keyword>
<keyword evidence="4" id="KW-1015">Disulfide bond</keyword>
<dbReference type="Gene3D" id="3.90.215.10">
    <property type="entry name" value="Gamma Fibrinogen, chain A, domain 1"/>
    <property type="match status" value="1"/>
</dbReference>
<dbReference type="InterPro" id="IPR014716">
    <property type="entry name" value="Fibrinogen_a/b/g_C_1"/>
</dbReference>
<comment type="caution">
    <text evidence="7">The sequence shown here is derived from an EMBL/GenBank/DDBJ whole genome shotgun (WGS) entry which is preliminary data.</text>
</comment>
<dbReference type="EMBL" id="PZKL01000045">
    <property type="protein sequence ID" value="PTH78887.1"/>
    <property type="molecule type" value="Genomic_DNA"/>
</dbReference>
<dbReference type="PANTHER" id="PTHR16146:SF46">
    <property type="entry name" value="INTELECTIN-1A-RELATED"/>
    <property type="match status" value="1"/>
</dbReference>
<dbReference type="SUPFAM" id="SSF56496">
    <property type="entry name" value="Fibrinogen C-terminal domain-like"/>
    <property type="match status" value="1"/>
</dbReference>
<organism evidence="7 8">
    <name type="scientific">Aeromonas veronii</name>
    <dbReference type="NCBI Taxonomy" id="654"/>
    <lineage>
        <taxon>Bacteria</taxon>
        <taxon>Pseudomonadati</taxon>
        <taxon>Pseudomonadota</taxon>
        <taxon>Gammaproteobacteria</taxon>
        <taxon>Aeromonadales</taxon>
        <taxon>Aeromonadaceae</taxon>
        <taxon>Aeromonas</taxon>
    </lineage>
</organism>
<dbReference type="InterPro" id="IPR002181">
    <property type="entry name" value="Fibrinogen_a/b/g_C_dom"/>
</dbReference>
<dbReference type="NCBIfam" id="NF040941">
    <property type="entry name" value="GGGWT_bact"/>
    <property type="match status" value="1"/>
</dbReference>
<proteinExistence type="predicted"/>
<dbReference type="Pfam" id="PF00147">
    <property type="entry name" value="Fibrinogen_C"/>
    <property type="match status" value="1"/>
</dbReference>
<evidence type="ECO:0000256" key="5">
    <source>
        <dbReference type="SAM" id="SignalP"/>
    </source>
</evidence>
<evidence type="ECO:0000313" key="7">
    <source>
        <dbReference type="EMBL" id="PTH78887.1"/>
    </source>
</evidence>
<sequence>MKKTIVNSLIFAALIGAFQPSFAVEDQYQIKLGVEGLEPTEKSKPFYVSCDDIKKTKPKSTSGTFVIDVDGPTGAIAPMNVYCDMETMGGGWTLTYKQTSFQTGDALAVLKYASPLLQTPAFNGTTWNGNIAANVPHKEYMLYASPTLNLVFDGRFAKYTGGCVNGRFCTHVSSAKSVTGIANKTNLLVNYLHHTNHSSIILGYAQAPYDGQPWCIPLHGRYDGGCTAGGRGNGNWLIYVR</sequence>
<dbReference type="PANTHER" id="PTHR16146">
    <property type="entry name" value="INTELECTIN"/>
    <property type="match status" value="1"/>
</dbReference>
<protein>
    <recommendedName>
        <fullName evidence="6">Fibrinogen C-terminal domain-containing protein</fullName>
    </recommendedName>
</protein>
<gene>
    <name evidence="7" type="ORF">DAA48_20815</name>
</gene>